<evidence type="ECO:0000313" key="23">
    <source>
        <dbReference type="Proteomes" id="UP001634007"/>
    </source>
</evidence>
<feature type="transmembrane region" description="Helical" evidence="20">
    <location>
        <begin position="81"/>
        <end position="101"/>
    </location>
</feature>
<dbReference type="Proteomes" id="UP001634007">
    <property type="component" value="Unassembled WGS sequence"/>
</dbReference>
<evidence type="ECO:0000256" key="12">
    <source>
        <dbReference type="ARBA" id="ARBA00022840"/>
    </source>
</evidence>
<evidence type="ECO:0000256" key="10">
    <source>
        <dbReference type="ARBA" id="ARBA00022741"/>
    </source>
</evidence>
<dbReference type="GO" id="GO:0005886">
    <property type="term" value="C:plasma membrane"/>
    <property type="evidence" value="ECO:0007669"/>
    <property type="project" value="UniProtKB-SubCell"/>
</dbReference>
<organism evidence="22 23">
    <name type="scientific">Eucalyptus globulus</name>
    <name type="common">Tasmanian blue gum</name>
    <dbReference type="NCBI Taxonomy" id="34317"/>
    <lineage>
        <taxon>Eukaryota</taxon>
        <taxon>Viridiplantae</taxon>
        <taxon>Streptophyta</taxon>
        <taxon>Embryophyta</taxon>
        <taxon>Tracheophyta</taxon>
        <taxon>Spermatophyta</taxon>
        <taxon>Magnoliopsida</taxon>
        <taxon>eudicotyledons</taxon>
        <taxon>Gunneridae</taxon>
        <taxon>Pentapetalae</taxon>
        <taxon>rosids</taxon>
        <taxon>malvids</taxon>
        <taxon>Myrtales</taxon>
        <taxon>Myrtaceae</taxon>
        <taxon>Myrtoideae</taxon>
        <taxon>Eucalypteae</taxon>
        <taxon>Eucalyptus</taxon>
    </lineage>
</organism>
<feature type="domain" description="Protein kinase" evidence="21">
    <location>
        <begin position="179"/>
        <end position="435"/>
    </location>
</feature>
<keyword evidence="11" id="KW-0418">Kinase</keyword>
<feature type="transmembrane region" description="Helical" evidence="20">
    <location>
        <begin position="56"/>
        <end position="75"/>
    </location>
</feature>
<evidence type="ECO:0000256" key="8">
    <source>
        <dbReference type="ARBA" id="ARBA00022729"/>
    </source>
</evidence>
<comment type="similarity">
    <text evidence="18">Belongs to the protein kinase superfamily.</text>
</comment>
<evidence type="ECO:0000256" key="1">
    <source>
        <dbReference type="ARBA" id="ARBA00004251"/>
    </source>
</evidence>
<evidence type="ECO:0000256" key="5">
    <source>
        <dbReference type="ARBA" id="ARBA00022527"/>
    </source>
</evidence>
<dbReference type="InterPro" id="IPR050528">
    <property type="entry name" value="L-type_Lectin-RKs"/>
</dbReference>
<evidence type="ECO:0000256" key="9">
    <source>
        <dbReference type="ARBA" id="ARBA00022734"/>
    </source>
</evidence>
<keyword evidence="14 20" id="KW-0472">Membrane</keyword>
<gene>
    <name evidence="22" type="ORF">ACJRO7_019649</name>
</gene>
<evidence type="ECO:0000259" key="21">
    <source>
        <dbReference type="PROSITE" id="PS50011"/>
    </source>
</evidence>
<dbReference type="AlphaFoldDB" id="A0ABD3KG69"/>
<comment type="similarity">
    <text evidence="2">In the N-terminal section; belongs to the leguminous lectin family.</text>
</comment>
<dbReference type="InterPro" id="IPR017441">
    <property type="entry name" value="Protein_kinase_ATP_BS"/>
</dbReference>
<dbReference type="Gene3D" id="3.30.200.20">
    <property type="entry name" value="Phosphorylase Kinase, domain 1"/>
    <property type="match status" value="1"/>
</dbReference>
<comment type="subcellular location">
    <subcellularLocation>
        <location evidence="1">Cell membrane</location>
        <topology evidence="1">Single-pass type I membrane protein</topology>
    </subcellularLocation>
</comment>
<keyword evidence="9" id="KW-0430">Lectin</keyword>
<evidence type="ECO:0000256" key="7">
    <source>
        <dbReference type="ARBA" id="ARBA00022692"/>
    </source>
</evidence>
<dbReference type="GO" id="GO:0030246">
    <property type="term" value="F:carbohydrate binding"/>
    <property type="evidence" value="ECO:0007669"/>
    <property type="project" value="UniProtKB-KW"/>
</dbReference>
<dbReference type="PROSITE" id="PS00108">
    <property type="entry name" value="PROTEIN_KINASE_ST"/>
    <property type="match status" value="1"/>
</dbReference>
<keyword evidence="7 20" id="KW-0812">Transmembrane</keyword>
<dbReference type="Pfam" id="PF07714">
    <property type="entry name" value="PK_Tyr_Ser-Thr"/>
    <property type="match status" value="1"/>
</dbReference>
<dbReference type="InterPro" id="IPR011009">
    <property type="entry name" value="Kinase-like_dom_sf"/>
</dbReference>
<feature type="region of interest" description="Disordered" evidence="19">
    <location>
        <begin position="137"/>
        <end position="163"/>
    </location>
</feature>
<dbReference type="GO" id="GO:0005524">
    <property type="term" value="F:ATP binding"/>
    <property type="evidence" value="ECO:0007669"/>
    <property type="project" value="UniProtKB-UniRule"/>
</dbReference>
<evidence type="ECO:0000256" key="4">
    <source>
        <dbReference type="ARBA" id="ARBA00022475"/>
    </source>
</evidence>
<sequence length="466" mass="52224">MSTTRRRRPPVADHDADIDSDSTSTSTRRRSSPIRGAASDTRDQSRRLDFTQRGDVDAAGVVILVALGLLIILHQKFGFCGLLWVVLFGFFRLLWVALLSFGRAIWPLLWVAVPALIMILPIAMVVEWVRERLGVARPPTTTGRGGEGNDSRISTEESANRGGPRKFTYKELEEATNSFASDLKLGQGASGTVYKGHIGKDRELVAVKIITSGANQGVSDFIAEMVAMIQLSHTNLVKLKGYCHERDKIVFALVYEYIGRGTLYDYLFKPEYFLTWENRYNIALGLASALRYLRRKRPQCVIHRDIKSSNVMLDEAFVAKLGDFGMATLVNHIGEPNSSLVAGTPGYWAPENFRMGELSRKSDIYSFGVVLLEIVCGRKAVCRDRDPLNLVEWVWRHYGPKKLLRAVDSRLGKDFNKREAKALMMAGLWCAHPDAKLRPSIRKAKAYLNLTSEPPDLPSEMPAFPY</sequence>
<evidence type="ECO:0000256" key="19">
    <source>
        <dbReference type="SAM" id="MobiDB-lite"/>
    </source>
</evidence>
<reference evidence="22 23" key="1">
    <citation type="submission" date="2024-11" db="EMBL/GenBank/DDBJ databases">
        <title>Chromosome-level genome assembly of Eucalyptus globulus Labill. provides insights into its genome evolution.</title>
        <authorList>
            <person name="Li X."/>
        </authorList>
    </citation>
    <scope>NUCLEOTIDE SEQUENCE [LARGE SCALE GENOMIC DNA]</scope>
    <source>
        <strain evidence="22">CL2024</strain>
        <tissue evidence="22">Fresh tender leaves</tissue>
    </source>
</reference>
<evidence type="ECO:0000256" key="2">
    <source>
        <dbReference type="ARBA" id="ARBA00008536"/>
    </source>
</evidence>
<dbReference type="PROSITE" id="PS00107">
    <property type="entry name" value="PROTEIN_KINASE_ATP"/>
    <property type="match status" value="1"/>
</dbReference>
<dbReference type="GO" id="GO:0002229">
    <property type="term" value="P:defense response to oomycetes"/>
    <property type="evidence" value="ECO:0007669"/>
    <property type="project" value="UniProtKB-ARBA"/>
</dbReference>
<evidence type="ECO:0000256" key="14">
    <source>
        <dbReference type="ARBA" id="ARBA00023136"/>
    </source>
</evidence>
<keyword evidence="6" id="KW-0808">Transferase</keyword>
<keyword evidence="10 17" id="KW-0547">Nucleotide-binding</keyword>
<proteinExistence type="inferred from homology"/>
<keyword evidence="8" id="KW-0732">Signal</keyword>
<keyword evidence="13 20" id="KW-1133">Transmembrane helix</keyword>
<protein>
    <recommendedName>
        <fullName evidence="21">Protein kinase domain-containing protein</fullName>
    </recommendedName>
</protein>
<dbReference type="Gene3D" id="1.10.510.10">
    <property type="entry name" value="Transferase(Phosphotransferase) domain 1"/>
    <property type="match status" value="1"/>
</dbReference>
<keyword evidence="5 18" id="KW-0723">Serine/threonine-protein kinase</keyword>
<dbReference type="GO" id="GO:0004674">
    <property type="term" value="F:protein serine/threonine kinase activity"/>
    <property type="evidence" value="ECO:0007669"/>
    <property type="project" value="UniProtKB-KW"/>
</dbReference>
<evidence type="ECO:0000256" key="6">
    <source>
        <dbReference type="ARBA" id="ARBA00022679"/>
    </source>
</evidence>
<keyword evidence="12 17" id="KW-0067">ATP-binding</keyword>
<keyword evidence="4" id="KW-1003">Cell membrane</keyword>
<keyword evidence="16" id="KW-0325">Glycoprotein</keyword>
<evidence type="ECO:0000256" key="11">
    <source>
        <dbReference type="ARBA" id="ARBA00022777"/>
    </source>
</evidence>
<feature type="compositionally biased region" description="Basic and acidic residues" evidence="19">
    <location>
        <begin position="147"/>
        <end position="159"/>
    </location>
</feature>
<feature type="region of interest" description="Disordered" evidence="19">
    <location>
        <begin position="1"/>
        <end position="43"/>
    </location>
</feature>
<accession>A0ABD3KG69</accession>
<evidence type="ECO:0000256" key="15">
    <source>
        <dbReference type="ARBA" id="ARBA00023170"/>
    </source>
</evidence>
<feature type="transmembrane region" description="Helical" evidence="20">
    <location>
        <begin position="108"/>
        <end position="129"/>
    </location>
</feature>
<evidence type="ECO:0000256" key="3">
    <source>
        <dbReference type="ARBA" id="ARBA00010217"/>
    </source>
</evidence>
<evidence type="ECO:0000313" key="22">
    <source>
        <dbReference type="EMBL" id="KAL3738147.1"/>
    </source>
</evidence>
<evidence type="ECO:0000256" key="13">
    <source>
        <dbReference type="ARBA" id="ARBA00022989"/>
    </source>
</evidence>
<evidence type="ECO:0000256" key="17">
    <source>
        <dbReference type="PROSITE-ProRule" id="PRU10141"/>
    </source>
</evidence>
<dbReference type="EMBL" id="JBJKBG010000005">
    <property type="protein sequence ID" value="KAL3738147.1"/>
    <property type="molecule type" value="Genomic_DNA"/>
</dbReference>
<evidence type="ECO:0000256" key="16">
    <source>
        <dbReference type="ARBA" id="ARBA00023180"/>
    </source>
</evidence>
<keyword evidence="23" id="KW-1185">Reference proteome</keyword>
<evidence type="ECO:0000256" key="18">
    <source>
        <dbReference type="RuleBase" id="RU000304"/>
    </source>
</evidence>
<feature type="binding site" evidence="17">
    <location>
        <position position="208"/>
    </location>
    <ligand>
        <name>ATP</name>
        <dbReference type="ChEBI" id="CHEBI:30616"/>
    </ligand>
</feature>
<comment type="caution">
    <text evidence="22">The sequence shown here is derived from an EMBL/GenBank/DDBJ whole genome shotgun (WGS) entry which is preliminary data.</text>
</comment>
<dbReference type="InterPro" id="IPR000719">
    <property type="entry name" value="Prot_kinase_dom"/>
</dbReference>
<comment type="similarity">
    <text evidence="3">In the C-terminal section; belongs to the protein kinase superfamily. Ser/Thr protein kinase family.</text>
</comment>
<keyword evidence="15" id="KW-0675">Receptor</keyword>
<dbReference type="SUPFAM" id="SSF56112">
    <property type="entry name" value="Protein kinase-like (PK-like)"/>
    <property type="match status" value="1"/>
</dbReference>
<name>A0ABD3KG69_EUCGL</name>
<evidence type="ECO:0000256" key="20">
    <source>
        <dbReference type="SAM" id="Phobius"/>
    </source>
</evidence>
<dbReference type="PANTHER" id="PTHR27007">
    <property type="match status" value="1"/>
</dbReference>
<dbReference type="FunFam" id="1.10.510.10:FF:000240">
    <property type="entry name" value="Lectin-domain containing receptor kinase A4.3"/>
    <property type="match status" value="1"/>
</dbReference>
<dbReference type="SMART" id="SM00220">
    <property type="entry name" value="S_TKc"/>
    <property type="match status" value="1"/>
</dbReference>
<dbReference type="InterPro" id="IPR008271">
    <property type="entry name" value="Ser/Thr_kinase_AS"/>
</dbReference>
<dbReference type="PROSITE" id="PS50011">
    <property type="entry name" value="PROTEIN_KINASE_DOM"/>
    <property type="match status" value="1"/>
</dbReference>
<dbReference type="InterPro" id="IPR001245">
    <property type="entry name" value="Ser-Thr/Tyr_kinase_cat_dom"/>
</dbReference>